<dbReference type="Gene3D" id="1.10.510.10">
    <property type="entry name" value="Transferase(Phosphotransferase) domain 1"/>
    <property type="match status" value="1"/>
</dbReference>
<evidence type="ECO:0000256" key="1">
    <source>
        <dbReference type="SAM" id="MobiDB-lite"/>
    </source>
</evidence>
<evidence type="ECO:0000313" key="3">
    <source>
        <dbReference type="Proteomes" id="UP000800038"/>
    </source>
</evidence>
<name>A0A6A5SWN7_9PLEO</name>
<reference evidence="2" key="1">
    <citation type="journal article" date="2020" name="Stud. Mycol.">
        <title>101 Dothideomycetes genomes: a test case for predicting lifestyles and emergence of pathogens.</title>
        <authorList>
            <person name="Haridas S."/>
            <person name="Albert R."/>
            <person name="Binder M."/>
            <person name="Bloem J."/>
            <person name="Labutti K."/>
            <person name="Salamov A."/>
            <person name="Andreopoulos B."/>
            <person name="Baker S."/>
            <person name="Barry K."/>
            <person name="Bills G."/>
            <person name="Bluhm B."/>
            <person name="Cannon C."/>
            <person name="Castanera R."/>
            <person name="Culley D."/>
            <person name="Daum C."/>
            <person name="Ezra D."/>
            <person name="Gonzalez J."/>
            <person name="Henrissat B."/>
            <person name="Kuo A."/>
            <person name="Liang C."/>
            <person name="Lipzen A."/>
            <person name="Lutzoni F."/>
            <person name="Magnuson J."/>
            <person name="Mondo S."/>
            <person name="Nolan M."/>
            <person name="Ohm R."/>
            <person name="Pangilinan J."/>
            <person name="Park H.-J."/>
            <person name="Ramirez L."/>
            <person name="Alfaro M."/>
            <person name="Sun H."/>
            <person name="Tritt A."/>
            <person name="Yoshinaga Y."/>
            <person name="Zwiers L.-H."/>
            <person name="Turgeon B."/>
            <person name="Goodwin S."/>
            <person name="Spatafora J."/>
            <person name="Crous P."/>
            <person name="Grigoriev I."/>
        </authorList>
    </citation>
    <scope>NUCLEOTIDE SEQUENCE</scope>
    <source>
        <strain evidence="2">CBS 161.51</strain>
    </source>
</reference>
<keyword evidence="3" id="KW-1185">Reference proteome</keyword>
<feature type="compositionally biased region" description="Basic and acidic residues" evidence="1">
    <location>
        <begin position="359"/>
        <end position="368"/>
    </location>
</feature>
<dbReference type="SUPFAM" id="SSF56112">
    <property type="entry name" value="Protein kinase-like (PK-like)"/>
    <property type="match status" value="1"/>
</dbReference>
<dbReference type="OrthoDB" id="4062651at2759"/>
<feature type="region of interest" description="Disordered" evidence="1">
    <location>
        <begin position="359"/>
        <end position="380"/>
    </location>
</feature>
<dbReference type="InterPro" id="IPR011009">
    <property type="entry name" value="Kinase-like_dom_sf"/>
</dbReference>
<organism evidence="2 3">
    <name type="scientific">Clathrospora elynae</name>
    <dbReference type="NCBI Taxonomy" id="706981"/>
    <lineage>
        <taxon>Eukaryota</taxon>
        <taxon>Fungi</taxon>
        <taxon>Dikarya</taxon>
        <taxon>Ascomycota</taxon>
        <taxon>Pezizomycotina</taxon>
        <taxon>Dothideomycetes</taxon>
        <taxon>Pleosporomycetidae</taxon>
        <taxon>Pleosporales</taxon>
        <taxon>Diademaceae</taxon>
        <taxon>Clathrospora</taxon>
    </lineage>
</organism>
<gene>
    <name evidence="2" type="ORF">EJ02DRAFT_464328</name>
</gene>
<dbReference type="EMBL" id="ML976018">
    <property type="protein sequence ID" value="KAF1944248.1"/>
    <property type="molecule type" value="Genomic_DNA"/>
</dbReference>
<sequence length="380" mass="43159">MTGQSPMSNFNSPASFMTASSLASFISAGSAFNSPVYFFTSGYSHPPGIETFCENEPSDPSMPAPLQQLRSDYYEILHKHNIIQPFDKELNWSGKGQHVTFPSQNNIPLFVLPYLGSSVTATIDKVLCRRIALARKTIRCNRIWTVADALQEVYHLQNLRHFHIIQLVGSYLQGRNFSILMYPVADSHLGTFLEDQSDLNQYYANQGPDDRYEDYLCINDTWRIYLAYFGLSRSFASQDHNQTDGPTSRTPRYFAPEVYDHGPRGRSADNFSLVCVLLEMLAVYVGYHLQEFANARRGDGDDESYRVSLGRVAVWITDTLKVDLKTEDECGRKRQTRPRTCQHGREDDVSITESKLDVRAHREQDARKGTKAKLAINPTN</sequence>
<accession>A0A6A5SWN7</accession>
<dbReference type="AlphaFoldDB" id="A0A6A5SWN7"/>
<evidence type="ECO:0008006" key="4">
    <source>
        <dbReference type="Google" id="ProtNLM"/>
    </source>
</evidence>
<evidence type="ECO:0000313" key="2">
    <source>
        <dbReference type="EMBL" id="KAF1944248.1"/>
    </source>
</evidence>
<proteinExistence type="predicted"/>
<dbReference type="Proteomes" id="UP000800038">
    <property type="component" value="Unassembled WGS sequence"/>
</dbReference>
<protein>
    <recommendedName>
        <fullName evidence="4">Protein kinase domain-containing protein</fullName>
    </recommendedName>
</protein>